<dbReference type="EMBL" id="JAULSU010000006">
    <property type="protein sequence ID" value="KAK0613663.1"/>
    <property type="molecule type" value="Genomic_DNA"/>
</dbReference>
<protein>
    <submittedName>
        <fullName evidence="2">Heterokaryon incompatibility protein-domain-containing protein</fullName>
    </submittedName>
</protein>
<dbReference type="PANTHER" id="PTHR33112">
    <property type="entry name" value="DOMAIN PROTEIN, PUTATIVE-RELATED"/>
    <property type="match status" value="1"/>
</dbReference>
<feature type="non-terminal residue" evidence="2">
    <location>
        <position position="148"/>
    </location>
</feature>
<proteinExistence type="predicted"/>
<dbReference type="InterPro" id="IPR010730">
    <property type="entry name" value="HET"/>
</dbReference>
<dbReference type="AlphaFoldDB" id="A0AA39WE13"/>
<comment type="caution">
    <text evidence="2">The sequence shown here is derived from an EMBL/GenBank/DDBJ whole genome shotgun (WGS) entry which is preliminary data.</text>
</comment>
<sequence>SWVDSCNKSHHKCKTARPGLPKRVLDVGTPTGGGVIRLCRSESAPSNDKRYVALSHCWGATPLPKTLTSNVEERREGIEFSHLPRSFQDAVTVTRSIGIRYLWIDSLCIIQDDQTDWQVELSRMADIYNNANLVIAASQAVDSTVGFI</sequence>
<accession>A0AA39WE13</accession>
<dbReference type="PANTHER" id="PTHR33112:SF16">
    <property type="entry name" value="HETEROKARYON INCOMPATIBILITY DOMAIN-CONTAINING PROTEIN"/>
    <property type="match status" value="1"/>
</dbReference>
<reference evidence="2" key="1">
    <citation type="submission" date="2023-06" db="EMBL/GenBank/DDBJ databases">
        <title>Genome-scale phylogeny and comparative genomics of the fungal order Sordariales.</title>
        <authorList>
            <consortium name="Lawrence Berkeley National Laboratory"/>
            <person name="Hensen N."/>
            <person name="Bonometti L."/>
            <person name="Westerberg I."/>
            <person name="Brannstrom I.O."/>
            <person name="Guillou S."/>
            <person name="Cros-Aarteil S."/>
            <person name="Calhoun S."/>
            <person name="Haridas S."/>
            <person name="Kuo A."/>
            <person name="Mondo S."/>
            <person name="Pangilinan J."/>
            <person name="Riley R."/>
            <person name="Labutti K."/>
            <person name="Andreopoulos B."/>
            <person name="Lipzen A."/>
            <person name="Chen C."/>
            <person name="Yanf M."/>
            <person name="Daum C."/>
            <person name="Ng V."/>
            <person name="Clum A."/>
            <person name="Steindorff A."/>
            <person name="Ohm R."/>
            <person name="Martin F."/>
            <person name="Silar P."/>
            <person name="Natvig D."/>
            <person name="Lalanne C."/>
            <person name="Gautier V."/>
            <person name="Ament-Velasquez S.L."/>
            <person name="Kruys A."/>
            <person name="Hutchinson M.I."/>
            <person name="Powell A.J."/>
            <person name="Barry K."/>
            <person name="Miller A.N."/>
            <person name="Grigoriev I.V."/>
            <person name="Debuchy R."/>
            <person name="Gladieux P."/>
            <person name="Thoren M.H."/>
            <person name="Johannesson H."/>
        </authorList>
    </citation>
    <scope>NUCLEOTIDE SEQUENCE</scope>
    <source>
        <strain evidence="2">CBS 606.72</strain>
    </source>
</reference>
<feature type="domain" description="Heterokaryon incompatibility" evidence="1">
    <location>
        <begin position="51"/>
        <end position="144"/>
    </location>
</feature>
<dbReference type="Pfam" id="PF06985">
    <property type="entry name" value="HET"/>
    <property type="match status" value="1"/>
</dbReference>
<feature type="non-terminal residue" evidence="2">
    <location>
        <position position="1"/>
    </location>
</feature>
<keyword evidence="3" id="KW-1185">Reference proteome</keyword>
<evidence type="ECO:0000259" key="1">
    <source>
        <dbReference type="Pfam" id="PF06985"/>
    </source>
</evidence>
<dbReference type="Proteomes" id="UP001175000">
    <property type="component" value="Unassembled WGS sequence"/>
</dbReference>
<name>A0AA39WE13_9PEZI</name>
<evidence type="ECO:0000313" key="3">
    <source>
        <dbReference type="Proteomes" id="UP001175000"/>
    </source>
</evidence>
<evidence type="ECO:0000313" key="2">
    <source>
        <dbReference type="EMBL" id="KAK0613663.1"/>
    </source>
</evidence>
<organism evidence="2 3">
    <name type="scientific">Immersiella caudata</name>
    <dbReference type="NCBI Taxonomy" id="314043"/>
    <lineage>
        <taxon>Eukaryota</taxon>
        <taxon>Fungi</taxon>
        <taxon>Dikarya</taxon>
        <taxon>Ascomycota</taxon>
        <taxon>Pezizomycotina</taxon>
        <taxon>Sordariomycetes</taxon>
        <taxon>Sordariomycetidae</taxon>
        <taxon>Sordariales</taxon>
        <taxon>Lasiosphaeriaceae</taxon>
        <taxon>Immersiella</taxon>
    </lineage>
</organism>
<gene>
    <name evidence="2" type="ORF">B0T14DRAFT_401870</name>
</gene>